<evidence type="ECO:0000313" key="3">
    <source>
        <dbReference type="Proteomes" id="UP001607302"/>
    </source>
</evidence>
<dbReference type="EMBL" id="JAUDFV010000156">
    <property type="protein sequence ID" value="KAL2714586.1"/>
    <property type="molecule type" value="Genomic_DNA"/>
</dbReference>
<feature type="compositionally biased region" description="Acidic residues" evidence="1">
    <location>
        <begin position="109"/>
        <end position="129"/>
    </location>
</feature>
<comment type="caution">
    <text evidence="2">The sequence shown here is derived from an EMBL/GenBank/DDBJ whole genome shotgun (WGS) entry which is preliminary data.</text>
</comment>
<accession>A0ABD2A1S4</accession>
<feature type="region of interest" description="Disordered" evidence="1">
    <location>
        <begin position="84"/>
        <end position="129"/>
    </location>
</feature>
<gene>
    <name evidence="2" type="ORF">V1478_015771</name>
</gene>
<feature type="non-terminal residue" evidence="2">
    <location>
        <position position="1"/>
    </location>
</feature>
<proteinExistence type="predicted"/>
<dbReference type="AlphaFoldDB" id="A0ABD2A1S4"/>
<organism evidence="2 3">
    <name type="scientific">Vespula squamosa</name>
    <name type="common">Southern yellow jacket</name>
    <name type="synonym">Wasp</name>
    <dbReference type="NCBI Taxonomy" id="30214"/>
    <lineage>
        <taxon>Eukaryota</taxon>
        <taxon>Metazoa</taxon>
        <taxon>Ecdysozoa</taxon>
        <taxon>Arthropoda</taxon>
        <taxon>Hexapoda</taxon>
        <taxon>Insecta</taxon>
        <taxon>Pterygota</taxon>
        <taxon>Neoptera</taxon>
        <taxon>Endopterygota</taxon>
        <taxon>Hymenoptera</taxon>
        <taxon>Apocrita</taxon>
        <taxon>Aculeata</taxon>
        <taxon>Vespoidea</taxon>
        <taxon>Vespidae</taxon>
        <taxon>Vespinae</taxon>
        <taxon>Vespula</taxon>
    </lineage>
</organism>
<dbReference type="Proteomes" id="UP001607302">
    <property type="component" value="Unassembled WGS sequence"/>
</dbReference>
<evidence type="ECO:0000256" key="1">
    <source>
        <dbReference type="SAM" id="MobiDB-lite"/>
    </source>
</evidence>
<reference evidence="2 3" key="1">
    <citation type="journal article" date="2024" name="Ann. Entomol. Soc. Am.">
        <title>Genomic analyses of the southern and eastern yellowjacket wasps (Hymenoptera: Vespidae) reveal evolutionary signatures of social life.</title>
        <authorList>
            <person name="Catto M.A."/>
            <person name="Caine P.B."/>
            <person name="Orr S.E."/>
            <person name="Hunt B.G."/>
            <person name="Goodisman M.A.D."/>
        </authorList>
    </citation>
    <scope>NUCLEOTIDE SEQUENCE [LARGE SCALE GENOMIC DNA]</scope>
    <source>
        <strain evidence="2">233</strain>
        <tissue evidence="2">Head and thorax</tissue>
    </source>
</reference>
<name>A0ABD2A1S4_VESSQ</name>
<keyword evidence="3" id="KW-1185">Reference proteome</keyword>
<evidence type="ECO:0000313" key="2">
    <source>
        <dbReference type="EMBL" id="KAL2714586.1"/>
    </source>
</evidence>
<protein>
    <submittedName>
        <fullName evidence="2">Uncharacterized protein</fullName>
    </submittedName>
</protein>
<sequence>QERQKQQGRLKMVELSSPIKIYNKIFKEGERQCPGDIMAHQPTAPYLVPFNLPSPLPPSLPPPLPSPPPLLAWQKDVARCKGLRTLDPIATPTGSTKVKQRVNLMDYYDNNDDDDDDDDDDDSDDDDEK</sequence>